<organism evidence="1 2">
    <name type="scientific">Panagrolaimus sp. ES5</name>
    <dbReference type="NCBI Taxonomy" id="591445"/>
    <lineage>
        <taxon>Eukaryota</taxon>
        <taxon>Metazoa</taxon>
        <taxon>Ecdysozoa</taxon>
        <taxon>Nematoda</taxon>
        <taxon>Chromadorea</taxon>
        <taxon>Rhabditida</taxon>
        <taxon>Tylenchina</taxon>
        <taxon>Panagrolaimomorpha</taxon>
        <taxon>Panagrolaimoidea</taxon>
        <taxon>Panagrolaimidae</taxon>
        <taxon>Panagrolaimus</taxon>
    </lineage>
</organism>
<dbReference type="WBParaSite" id="ES5_v2.g28320.t1">
    <property type="protein sequence ID" value="ES5_v2.g28320.t1"/>
    <property type="gene ID" value="ES5_v2.g28320"/>
</dbReference>
<evidence type="ECO:0000313" key="2">
    <source>
        <dbReference type="WBParaSite" id="ES5_v2.g28320.t1"/>
    </source>
</evidence>
<sequence length="188" mass="21532">MEVALTRQHSISRRRSFSQLSVDIQRKELSNIDQSGDEDGWCNVDYAKPGNNNKSLWEDNQGYQTELLQLELTDLVIRRMEELTWQQITQDIDFSTDPGAIPLNFIFPTVTYDDLEIGLQAEEGILSASTSIDESQSLDKPCSSRSFPRRAPLDPETDAEMFKTDYEDNFESSNEQGVEKILKQVEEK</sequence>
<reference evidence="2" key="1">
    <citation type="submission" date="2022-11" db="UniProtKB">
        <authorList>
            <consortium name="WormBaseParasite"/>
        </authorList>
    </citation>
    <scope>IDENTIFICATION</scope>
</reference>
<name>A0AC34GFD1_9BILA</name>
<protein>
    <submittedName>
        <fullName evidence="2">Uncharacterized protein</fullName>
    </submittedName>
</protein>
<proteinExistence type="predicted"/>
<accession>A0AC34GFD1</accession>
<evidence type="ECO:0000313" key="1">
    <source>
        <dbReference type="Proteomes" id="UP000887579"/>
    </source>
</evidence>
<dbReference type="Proteomes" id="UP000887579">
    <property type="component" value="Unplaced"/>
</dbReference>